<name>A0A9K3DG75_HELAN</name>
<proteinExistence type="predicted"/>
<dbReference type="Gramene" id="mRNA:HanXRQr2_Chr17g0786601">
    <property type="protein sequence ID" value="mRNA:HanXRQr2_Chr17g0786601"/>
    <property type="gene ID" value="HanXRQr2_Chr17g0786601"/>
</dbReference>
<gene>
    <name evidence="1" type="ORF">HanXRQr2_Chr17g0786601</name>
</gene>
<sequence length="49" mass="5787">MNSRLNTAKAVPVYLEENDIWCTFIVMRRPNSFIFNYITGEHPLISNRN</sequence>
<keyword evidence="2" id="KW-1185">Reference proteome</keyword>
<reference evidence="1" key="2">
    <citation type="submission" date="2020-06" db="EMBL/GenBank/DDBJ databases">
        <title>Helianthus annuus Genome sequencing and assembly Release 2.</title>
        <authorList>
            <person name="Gouzy J."/>
            <person name="Langlade N."/>
            <person name="Munos S."/>
        </authorList>
    </citation>
    <scope>NUCLEOTIDE SEQUENCE</scope>
    <source>
        <tissue evidence="1">Leaves</tissue>
    </source>
</reference>
<dbReference type="AlphaFoldDB" id="A0A9K3DG75"/>
<evidence type="ECO:0000313" key="1">
    <source>
        <dbReference type="EMBL" id="KAF5754024.1"/>
    </source>
</evidence>
<dbReference type="EMBL" id="MNCJ02000332">
    <property type="protein sequence ID" value="KAF5754024.1"/>
    <property type="molecule type" value="Genomic_DNA"/>
</dbReference>
<dbReference type="Proteomes" id="UP000215914">
    <property type="component" value="Unassembled WGS sequence"/>
</dbReference>
<reference evidence="1" key="1">
    <citation type="journal article" date="2017" name="Nature">
        <title>The sunflower genome provides insights into oil metabolism, flowering and Asterid evolution.</title>
        <authorList>
            <person name="Badouin H."/>
            <person name="Gouzy J."/>
            <person name="Grassa C.J."/>
            <person name="Murat F."/>
            <person name="Staton S.E."/>
            <person name="Cottret L."/>
            <person name="Lelandais-Briere C."/>
            <person name="Owens G.L."/>
            <person name="Carrere S."/>
            <person name="Mayjonade B."/>
            <person name="Legrand L."/>
            <person name="Gill N."/>
            <person name="Kane N.C."/>
            <person name="Bowers J.E."/>
            <person name="Hubner S."/>
            <person name="Bellec A."/>
            <person name="Berard A."/>
            <person name="Berges H."/>
            <person name="Blanchet N."/>
            <person name="Boniface M.C."/>
            <person name="Brunel D."/>
            <person name="Catrice O."/>
            <person name="Chaidir N."/>
            <person name="Claudel C."/>
            <person name="Donnadieu C."/>
            <person name="Faraut T."/>
            <person name="Fievet G."/>
            <person name="Helmstetter N."/>
            <person name="King M."/>
            <person name="Knapp S.J."/>
            <person name="Lai Z."/>
            <person name="Le Paslier M.C."/>
            <person name="Lippi Y."/>
            <person name="Lorenzon L."/>
            <person name="Mandel J.R."/>
            <person name="Marage G."/>
            <person name="Marchand G."/>
            <person name="Marquand E."/>
            <person name="Bret-Mestries E."/>
            <person name="Morien E."/>
            <person name="Nambeesan S."/>
            <person name="Nguyen T."/>
            <person name="Pegot-Espagnet P."/>
            <person name="Pouilly N."/>
            <person name="Raftis F."/>
            <person name="Sallet E."/>
            <person name="Schiex T."/>
            <person name="Thomas J."/>
            <person name="Vandecasteele C."/>
            <person name="Vares D."/>
            <person name="Vear F."/>
            <person name="Vautrin S."/>
            <person name="Crespi M."/>
            <person name="Mangin B."/>
            <person name="Burke J.M."/>
            <person name="Salse J."/>
            <person name="Munos S."/>
            <person name="Vincourt P."/>
            <person name="Rieseberg L.H."/>
            <person name="Langlade N.B."/>
        </authorList>
    </citation>
    <scope>NUCLEOTIDE SEQUENCE</scope>
    <source>
        <tissue evidence="1">Leaves</tissue>
    </source>
</reference>
<evidence type="ECO:0000313" key="2">
    <source>
        <dbReference type="Proteomes" id="UP000215914"/>
    </source>
</evidence>
<accession>A0A9K3DG75</accession>
<organism evidence="1 2">
    <name type="scientific">Helianthus annuus</name>
    <name type="common">Common sunflower</name>
    <dbReference type="NCBI Taxonomy" id="4232"/>
    <lineage>
        <taxon>Eukaryota</taxon>
        <taxon>Viridiplantae</taxon>
        <taxon>Streptophyta</taxon>
        <taxon>Embryophyta</taxon>
        <taxon>Tracheophyta</taxon>
        <taxon>Spermatophyta</taxon>
        <taxon>Magnoliopsida</taxon>
        <taxon>eudicotyledons</taxon>
        <taxon>Gunneridae</taxon>
        <taxon>Pentapetalae</taxon>
        <taxon>asterids</taxon>
        <taxon>campanulids</taxon>
        <taxon>Asterales</taxon>
        <taxon>Asteraceae</taxon>
        <taxon>Asteroideae</taxon>
        <taxon>Heliantheae alliance</taxon>
        <taxon>Heliantheae</taxon>
        <taxon>Helianthus</taxon>
    </lineage>
</organism>
<protein>
    <submittedName>
        <fullName evidence="1">Uncharacterized protein</fullName>
    </submittedName>
</protein>
<comment type="caution">
    <text evidence="1">The sequence shown here is derived from an EMBL/GenBank/DDBJ whole genome shotgun (WGS) entry which is preliminary data.</text>
</comment>